<dbReference type="GO" id="GO:0051301">
    <property type="term" value="P:cell division"/>
    <property type="evidence" value="ECO:0007669"/>
    <property type="project" value="UniProtKB-KW"/>
</dbReference>
<dbReference type="InterPro" id="IPR034085">
    <property type="entry name" value="TOG"/>
</dbReference>
<dbReference type="Pfam" id="PF21041">
    <property type="entry name" value="XMAP215_CLASP_TOG"/>
    <property type="match status" value="3"/>
</dbReference>
<dbReference type="GO" id="GO:0051231">
    <property type="term" value="P:spindle elongation"/>
    <property type="evidence" value="ECO:0007669"/>
    <property type="project" value="UniProtKB-ARBA"/>
</dbReference>
<keyword evidence="5" id="KW-0498">Mitosis</keyword>
<dbReference type="InterPro" id="IPR048491">
    <property type="entry name" value="XMAP215_CLASP_TOG"/>
</dbReference>
<evidence type="ECO:0000259" key="11">
    <source>
        <dbReference type="SMART" id="SM01349"/>
    </source>
</evidence>
<evidence type="ECO:0000256" key="10">
    <source>
        <dbReference type="SAM" id="MobiDB-lite"/>
    </source>
</evidence>
<evidence type="ECO:0000313" key="12">
    <source>
        <dbReference type="EMBL" id="GAU87485.1"/>
    </source>
</evidence>
<evidence type="ECO:0000313" key="13">
    <source>
        <dbReference type="Proteomes" id="UP000186922"/>
    </source>
</evidence>
<evidence type="ECO:0000256" key="5">
    <source>
        <dbReference type="ARBA" id="ARBA00022776"/>
    </source>
</evidence>
<feature type="compositionally biased region" description="Low complexity" evidence="10">
    <location>
        <begin position="1446"/>
        <end position="1456"/>
    </location>
</feature>
<dbReference type="SUPFAM" id="SSF48371">
    <property type="entry name" value="ARM repeat"/>
    <property type="match status" value="1"/>
</dbReference>
<dbReference type="FunFam" id="1.25.10.10:FF:000063">
    <property type="entry name" value="Putative cytoskeleton-associated protein 5"/>
    <property type="match status" value="1"/>
</dbReference>
<comment type="caution">
    <text evidence="12">The sequence shown here is derived from an EMBL/GenBank/DDBJ whole genome shotgun (WGS) entry which is preliminary data.</text>
</comment>
<feature type="compositionally biased region" description="Low complexity" evidence="10">
    <location>
        <begin position="535"/>
        <end position="552"/>
    </location>
</feature>
<protein>
    <recommendedName>
        <fullName evidence="11">TOG domain-containing protein</fullName>
    </recommendedName>
</protein>
<feature type="domain" description="TOG" evidence="11">
    <location>
        <begin position="4"/>
        <end position="234"/>
    </location>
</feature>
<name>A0A1D1UGH3_RAMVA</name>
<feature type="region of interest" description="Disordered" evidence="10">
    <location>
        <begin position="256"/>
        <end position="276"/>
    </location>
</feature>
<accession>A0A1D1UGH3</accession>
<dbReference type="GO" id="GO:0005874">
    <property type="term" value="C:microtubule"/>
    <property type="evidence" value="ECO:0007669"/>
    <property type="project" value="UniProtKB-ARBA"/>
</dbReference>
<dbReference type="FunFam" id="1.25.10.10:FF:000050">
    <property type="entry name" value="Cytoskeleton-associated protein 5 isoform X1"/>
    <property type="match status" value="1"/>
</dbReference>
<comment type="subcellular location">
    <subcellularLocation>
        <location evidence="1">Cytoplasm</location>
        <location evidence="1">Cytoskeleton</location>
        <location evidence="1">Microtubule organizing center</location>
        <location evidence="1">Centrosome</location>
    </subcellularLocation>
</comment>
<feature type="region of interest" description="Disordered" evidence="10">
    <location>
        <begin position="1439"/>
        <end position="1469"/>
    </location>
</feature>
<keyword evidence="4" id="KW-0677">Repeat</keyword>
<dbReference type="PANTHER" id="PTHR12609">
    <property type="entry name" value="MICROTUBULE ASSOCIATED PROTEIN XMAP215"/>
    <property type="match status" value="1"/>
</dbReference>
<feature type="domain" description="TOG" evidence="11">
    <location>
        <begin position="280"/>
        <end position="514"/>
    </location>
</feature>
<dbReference type="GO" id="GO:0046785">
    <property type="term" value="P:microtubule polymerization"/>
    <property type="evidence" value="ECO:0007669"/>
    <property type="project" value="InterPro"/>
</dbReference>
<dbReference type="FunFam" id="1.25.10.10:FF:000019">
    <property type="entry name" value="Cytoskeleton-associated protein 5"/>
    <property type="match status" value="1"/>
</dbReference>
<keyword evidence="7" id="KW-0131">Cell cycle</keyword>
<dbReference type="Gene3D" id="1.25.10.10">
    <property type="entry name" value="Leucine-rich Repeat Variant"/>
    <property type="match status" value="3"/>
</dbReference>
<dbReference type="PROSITE" id="PS50077">
    <property type="entry name" value="HEAT_REPEAT"/>
    <property type="match status" value="1"/>
</dbReference>
<feature type="domain" description="TOG" evidence="11">
    <location>
        <begin position="641"/>
        <end position="887"/>
    </location>
</feature>
<evidence type="ECO:0000256" key="8">
    <source>
        <dbReference type="ARBA" id="ARBA00025722"/>
    </source>
</evidence>
<feature type="compositionally biased region" description="Low complexity" evidence="10">
    <location>
        <begin position="256"/>
        <end position="267"/>
    </location>
</feature>
<comment type="similarity">
    <text evidence="8">Belongs to the TOG/XMAP215 family.</text>
</comment>
<gene>
    <name evidence="12" type="primary">RvY_00320</name>
    <name evidence="12" type="synonym">RvY_00320.1</name>
    <name evidence="12" type="ORF">RvY_00320-1</name>
</gene>
<proteinExistence type="inferred from homology"/>
<dbReference type="GO" id="GO:0051010">
    <property type="term" value="F:microtubule plus-end binding"/>
    <property type="evidence" value="ECO:0007669"/>
    <property type="project" value="InterPro"/>
</dbReference>
<evidence type="ECO:0000256" key="4">
    <source>
        <dbReference type="ARBA" id="ARBA00022737"/>
    </source>
</evidence>
<feature type="region of interest" description="Disordered" evidence="10">
    <location>
        <begin position="512"/>
        <end position="612"/>
    </location>
</feature>
<dbReference type="InterPro" id="IPR045110">
    <property type="entry name" value="XMAP215"/>
</dbReference>
<feature type="region of interest" description="Disordered" evidence="10">
    <location>
        <begin position="1272"/>
        <end position="1297"/>
    </location>
</feature>
<organism evidence="12 13">
    <name type="scientific">Ramazzottius varieornatus</name>
    <name type="common">Water bear</name>
    <name type="synonym">Tardigrade</name>
    <dbReference type="NCBI Taxonomy" id="947166"/>
    <lineage>
        <taxon>Eukaryota</taxon>
        <taxon>Metazoa</taxon>
        <taxon>Ecdysozoa</taxon>
        <taxon>Tardigrada</taxon>
        <taxon>Eutardigrada</taxon>
        <taxon>Parachela</taxon>
        <taxon>Hypsibioidea</taxon>
        <taxon>Ramazzottiidae</taxon>
        <taxon>Ramazzottius</taxon>
    </lineage>
</organism>
<feature type="repeat" description="HEAT" evidence="9">
    <location>
        <begin position="451"/>
        <end position="489"/>
    </location>
</feature>
<evidence type="ECO:0000256" key="3">
    <source>
        <dbReference type="ARBA" id="ARBA00022618"/>
    </source>
</evidence>
<evidence type="ECO:0000256" key="9">
    <source>
        <dbReference type="PROSITE-ProRule" id="PRU00103"/>
    </source>
</evidence>
<dbReference type="GO" id="GO:0005813">
    <property type="term" value="C:centrosome"/>
    <property type="evidence" value="ECO:0007669"/>
    <property type="project" value="UniProtKB-SubCell"/>
</dbReference>
<evidence type="ECO:0000256" key="7">
    <source>
        <dbReference type="ARBA" id="ARBA00023306"/>
    </source>
</evidence>
<feature type="compositionally biased region" description="Pro residues" evidence="10">
    <location>
        <begin position="888"/>
        <end position="898"/>
    </location>
</feature>
<dbReference type="InterPro" id="IPR016024">
    <property type="entry name" value="ARM-type_fold"/>
</dbReference>
<dbReference type="SMART" id="SM01349">
    <property type="entry name" value="TOG"/>
    <property type="match status" value="3"/>
</dbReference>
<keyword evidence="3" id="KW-0132">Cell division</keyword>
<dbReference type="EMBL" id="BDGG01000001">
    <property type="protein sequence ID" value="GAU87485.1"/>
    <property type="molecule type" value="Genomic_DNA"/>
</dbReference>
<feature type="compositionally biased region" description="Basic and acidic residues" evidence="10">
    <location>
        <begin position="957"/>
        <end position="968"/>
    </location>
</feature>
<feature type="compositionally biased region" description="Basic and acidic residues" evidence="10">
    <location>
        <begin position="1272"/>
        <end position="1284"/>
    </location>
</feature>
<dbReference type="STRING" id="947166.A0A1D1UGH3"/>
<dbReference type="InterPro" id="IPR021133">
    <property type="entry name" value="HEAT_type_2"/>
</dbReference>
<dbReference type="GO" id="GO:0030951">
    <property type="term" value="P:establishment or maintenance of microtubule cytoskeleton polarity"/>
    <property type="evidence" value="ECO:0007669"/>
    <property type="project" value="InterPro"/>
</dbReference>
<keyword evidence="13" id="KW-1185">Reference proteome</keyword>
<feature type="compositionally biased region" description="Low complexity" evidence="10">
    <location>
        <begin position="570"/>
        <end position="600"/>
    </location>
</feature>
<dbReference type="Proteomes" id="UP000186922">
    <property type="component" value="Unassembled WGS sequence"/>
</dbReference>
<keyword evidence="2" id="KW-0963">Cytoplasm</keyword>
<dbReference type="OrthoDB" id="205662at2759"/>
<evidence type="ECO:0000256" key="6">
    <source>
        <dbReference type="ARBA" id="ARBA00023212"/>
    </source>
</evidence>
<evidence type="ECO:0000256" key="1">
    <source>
        <dbReference type="ARBA" id="ARBA00004300"/>
    </source>
</evidence>
<keyword evidence="6" id="KW-0206">Cytoskeleton</keyword>
<feature type="compositionally biased region" description="Low complexity" evidence="10">
    <location>
        <begin position="920"/>
        <end position="948"/>
    </location>
</feature>
<reference evidence="12 13" key="1">
    <citation type="journal article" date="2016" name="Nat. Commun.">
        <title>Extremotolerant tardigrade genome and improved radiotolerance of human cultured cells by tardigrade-unique protein.</title>
        <authorList>
            <person name="Hashimoto T."/>
            <person name="Horikawa D.D."/>
            <person name="Saito Y."/>
            <person name="Kuwahara H."/>
            <person name="Kozuka-Hata H."/>
            <person name="Shin-I T."/>
            <person name="Minakuchi Y."/>
            <person name="Ohishi K."/>
            <person name="Motoyama A."/>
            <person name="Aizu T."/>
            <person name="Enomoto A."/>
            <person name="Kondo K."/>
            <person name="Tanaka S."/>
            <person name="Hara Y."/>
            <person name="Koshikawa S."/>
            <person name="Sagara H."/>
            <person name="Miura T."/>
            <person name="Yokobori S."/>
            <person name="Miyagawa K."/>
            <person name="Suzuki Y."/>
            <person name="Kubo T."/>
            <person name="Oyama M."/>
            <person name="Kohara Y."/>
            <person name="Fujiyama A."/>
            <person name="Arakawa K."/>
            <person name="Katayama T."/>
            <person name="Toyoda A."/>
            <person name="Kunieda T."/>
        </authorList>
    </citation>
    <scope>NUCLEOTIDE SEQUENCE [LARGE SCALE GENOMIC DNA]</scope>
    <source>
        <strain evidence="12 13">YOKOZUNA-1</strain>
    </source>
</reference>
<dbReference type="InterPro" id="IPR011989">
    <property type="entry name" value="ARM-like"/>
</dbReference>
<dbReference type="GO" id="GO:0061863">
    <property type="term" value="F:microtubule plus end polymerase"/>
    <property type="evidence" value="ECO:0007669"/>
    <property type="project" value="InterPro"/>
</dbReference>
<sequence length="1489" mass="164930">MTDKEAPEGEDPKNIPLEQRIEHKNWKCRAHGFEELAKQKFPMADTPDDIDFKKYASSVKNFVQDSNAAAHEKGLEAAYSFVDNASPAISGKVCSDVVAAIIGKCFTARQKQKEKGVDIILLYFEIEKQEATLEELVKGLSNKSPKIVSGCLSVMRDALRTFGSKYVTLKLIIKPTLPLLEDRDKSVRDEARALLAEVYRWSGEAIRPALKELKPAQMTELESEFEKHKNGPKVVPEKLVRSEQAKAKVAVEAPDGVEGDAAAAGDGAAEEEEDTVKAEDLVEPVNIMPYLTEDFFKSLQSAKWSDRKDSLDILDKHSSTPKIAEGDFSGLITILQKIVAKDSNVVCVALGAKCLANMAKGLNKKFSPYAHSCVSIILEKFKEKKANVVTALQEAIDGCFLSLTLEQISQDIIEFLGHKTPSVKAETTKFLVRCFSKFNPEDLPKKLLKVFLEALIKNTNDPDATVRDSAFEAIGTAYKVVGEKTMAPFLVDVDDIKKKRIEEYRDKAVITAPKRKAPPAGAATKAEPSSKPEAKVVPGKKPVVRPGTKPAAKPAPAPAKAPSESDDQESASPAEPAPAAAAKKVVGAKGKAVPAAAKPKVATKEEDTSPNITGTLKMKKQRENDEKLLKVLKWSFALPHKEFILQLKDQASTVFSNSILTWMFSDDFKNHIKAIQSLQDDLLRDREATIAVLDVVLRWFTLRFFDTNPQVLAKALEYLQLLFKKLNDDPPYTLTEMESSSFLPFLLMKTGDPKEQIRKDVQHIVRLICNVMPYTKVYSYLADGMNAKVTKNAKQREGCLKLATWAMESYGLEVCGSKPQDSLKIVAQQVGDRDKDVREAALKNLVEAYQLLGTEKLFKFIGANEMPKKDRDMIEERIKRAPQKTAPAPTPTPTPKSDPTPAERPEASVRPAARYTTVHAAPSQSSSSVDASEPTTDSASDSGASTQSKASAAAPTQEKERDDTEKRPATVTLKRQPPQLIPISSAQLDSALGTVEIPKLRQNDSPATDRVSILINSLMSDNPETSLNALKKIDEQFTKNGGADTAVKSSLADLYRLLNEVLKRLSANFMPNYPTNYQYIGTCYGHVLHILRELFKNPRYTDQTTAVVLSDLIHNLIMVILDRRMELMIGGEEIVKNANLITLRIVDNANRTQILCASIRLLRELLGSGHMTDKFLDLVIKCLWRCVRKMPENSMELQVEPVFLEVHLFLKQFPAAFWQTAGEETPFRTIKTIVYTLTKMYGSKCMDYLTLIDDPQNSELASFLKRIAKTMEKEGEGDHRRENGDTNGHSPATHASLKKHEGNLSSIVQKVGSSDDQTVQQGLRELYEYKEAHGVDLDAFLLRTSPEFQQFVKDGLRAIEFEDKGLGLPNDGLSEKSQMIMQRLRGVISSPFITAQDIANVQSMAAEVKMDIRAGCFNTAKQRVDDAIKEVESRAYNVENADSQRPPSLLSPSTPTKARSADDNAVNKTNNMAALRARVKNYLENKATN</sequence>
<evidence type="ECO:0000256" key="2">
    <source>
        <dbReference type="ARBA" id="ARBA00022490"/>
    </source>
</evidence>
<feature type="region of interest" description="Disordered" evidence="10">
    <location>
        <begin position="880"/>
        <end position="984"/>
    </location>
</feature>